<protein>
    <submittedName>
        <fullName evidence="1">Uncharacterized protein</fullName>
    </submittedName>
</protein>
<dbReference type="Proteomes" id="UP000253934">
    <property type="component" value="Unassembled WGS sequence"/>
</dbReference>
<proteinExistence type="predicted"/>
<organism evidence="1 2">
    <name type="scientific">Spirobacillus cienkowskii</name>
    <dbReference type="NCBI Taxonomy" id="495820"/>
    <lineage>
        <taxon>Bacteria</taxon>
        <taxon>Pseudomonadati</taxon>
        <taxon>Bdellovibrionota</taxon>
        <taxon>Oligoflexia</taxon>
        <taxon>Silvanigrellales</taxon>
        <taxon>Spirobacillus</taxon>
    </lineage>
</organism>
<sequence length="664" mass="79291">MPYYYKTQINKIKQLKTININKNNEEKYQNFAFVALFFKFVKEEYFFSSDFENFNSYLNKNDELFNTYLLNICALQKEILSNLLQNTSSYLKEYKELIKQTVTSPNTFVENAYLYSHKDFSFVRYLISDVENFKRNSGFIEDKQESTYCHFYFIQEVTGKRNSYGIFAFKKYDNRFFVLYDPHSGIKEYSFQEIAIFEDDFKNIIKTNNNSYCSFKIKFIANKKVFFNTKENFLKHLIYVSTKKYLNSIKDNIVKYNLGIGINNKEHHFVINYIKLYTKKTVTNDIEILNLFFENFYIFLENLVKENYTIQKTSFWLFFMLEYFYLNENYIYFKDSSKLCNSTIDSNIKENAHNLIYDKIKTSKHNEKQNIQLLFKFLVEHIYSEQFNYLPKNNFFPSIKLHNYFPIISKQEANKIGNAWLKTFECNSHSTCIDWNRQRVVFNGKLISKRCDHKADKYNASQQSPRHSPTLAVCREPSAPLETELKAHLFTVSECTEPDFANFCMFYCNQHSIFSIGHVLFNFLLHVQLPLSFSNRTAFINKVAKNCFEFNIITYFSRLEAYPDRPATIFKNPFEFAYGFLLVIENGQFKVSNFYIGMLNLKYLDNPEHKIITDFFRKILINQITIDFSEKNSQNQYINTKKTFLNYLQSHIKLQTKNYLAINV</sequence>
<evidence type="ECO:0000313" key="2">
    <source>
        <dbReference type="Proteomes" id="UP000253934"/>
    </source>
</evidence>
<dbReference type="AlphaFoldDB" id="A0A369KVP2"/>
<comment type="caution">
    <text evidence="1">The sequence shown here is derived from an EMBL/GenBank/DDBJ whole genome shotgun (WGS) entry which is preliminary data.</text>
</comment>
<keyword evidence="2" id="KW-1185">Reference proteome</keyword>
<evidence type="ECO:0000313" key="1">
    <source>
        <dbReference type="EMBL" id="RDB35226.1"/>
    </source>
</evidence>
<dbReference type="EMBL" id="QOVW01000095">
    <property type="protein sequence ID" value="RDB35226.1"/>
    <property type="molecule type" value="Genomic_DNA"/>
</dbReference>
<accession>A0A369KVP2</accession>
<name>A0A369KVP2_9BACT</name>
<reference evidence="1" key="1">
    <citation type="submission" date="2018-04" db="EMBL/GenBank/DDBJ databases">
        <title>Draft genome sequence of the Candidatus Spirobacillus cienkowskii, a pathogen of freshwater Daphnia species, reconstructed from hemolymph metagenomic reads.</title>
        <authorList>
            <person name="Bresciani L."/>
            <person name="Lemos L.N."/>
            <person name="Wale N."/>
            <person name="Lin J.Y."/>
            <person name="Fernandes G.R."/>
            <person name="Duffy M.A."/>
            <person name="Rodrigues J.M."/>
        </authorList>
    </citation>
    <scope>NUCLEOTIDE SEQUENCE [LARGE SCALE GENOMIC DNA]</scope>
    <source>
        <strain evidence="1">Binning01</strain>
    </source>
</reference>
<gene>
    <name evidence="1" type="ORF">DCC88_11240</name>
</gene>